<keyword evidence="4" id="KW-0805">Transcription regulation</keyword>
<evidence type="ECO:0000256" key="5">
    <source>
        <dbReference type="ARBA" id="ARBA00023125"/>
    </source>
</evidence>
<gene>
    <name evidence="11" type="ORF">BaRGS_00021953</name>
</gene>
<evidence type="ECO:0000256" key="10">
    <source>
        <dbReference type="ARBA" id="ARBA00029606"/>
    </source>
</evidence>
<dbReference type="Proteomes" id="UP001519460">
    <property type="component" value="Unassembled WGS sequence"/>
</dbReference>
<dbReference type="GO" id="GO:0005634">
    <property type="term" value="C:nucleus"/>
    <property type="evidence" value="ECO:0007669"/>
    <property type="project" value="UniProtKB-SubCell"/>
</dbReference>
<evidence type="ECO:0000256" key="3">
    <source>
        <dbReference type="ARBA" id="ARBA00013634"/>
    </source>
</evidence>
<evidence type="ECO:0000256" key="9">
    <source>
        <dbReference type="ARBA" id="ARBA00025958"/>
    </source>
</evidence>
<proteinExistence type="inferred from homology"/>
<dbReference type="AlphaFoldDB" id="A0ABD0KHY2"/>
<protein>
    <recommendedName>
        <fullName evidence="3">snRNA-activating protein complex subunit 3</fullName>
    </recommendedName>
    <alternativeName>
        <fullName evidence="10">Small nuclear RNA-activating complex polypeptide 3</fullName>
    </alternativeName>
</protein>
<evidence type="ECO:0000256" key="4">
    <source>
        <dbReference type="ARBA" id="ARBA00023015"/>
    </source>
</evidence>
<evidence type="ECO:0000256" key="2">
    <source>
        <dbReference type="ARBA" id="ARBA00010410"/>
    </source>
</evidence>
<keyword evidence="7" id="KW-0539">Nucleus</keyword>
<keyword evidence="6" id="KW-0804">Transcription</keyword>
<reference evidence="11 12" key="1">
    <citation type="journal article" date="2023" name="Sci. Data">
        <title>Genome assembly of the Korean intertidal mud-creeper Batillaria attramentaria.</title>
        <authorList>
            <person name="Patra A.K."/>
            <person name="Ho P.T."/>
            <person name="Jun S."/>
            <person name="Lee S.J."/>
            <person name="Kim Y."/>
            <person name="Won Y.J."/>
        </authorList>
    </citation>
    <scope>NUCLEOTIDE SEQUENCE [LARGE SCALE GENOMIC DNA]</scope>
    <source>
        <strain evidence="11">Wonlab-2016</strain>
    </source>
</reference>
<evidence type="ECO:0000256" key="6">
    <source>
        <dbReference type="ARBA" id="ARBA00023163"/>
    </source>
</evidence>
<dbReference type="GO" id="GO:0003677">
    <property type="term" value="F:DNA binding"/>
    <property type="evidence" value="ECO:0007669"/>
    <property type="project" value="UniProtKB-KW"/>
</dbReference>
<sequence>MDASSTGDSGSDTVVSVRKFLESWDQDVHELSKRSPELQQKADIAARMGVSEDLVEELSSVCSVDTLLCGDEPADKQNLLIMKGVPQNLDLTCVKYQERELERRKLVEYKLFVMQRMKYKVMDVVQMPPDPSIKIEDDKRVPVPNVVLTVKVFRPKLQTSVVPKGETFQVLGTQKLTDLRDSITCVKDDAVAGDFSDYPLVPKEALTPARNIYKSGLFFIEDTFYNDMREPDNRDYSAPIREWAAKKNEQGADNFRTAKMEDTTFNDLEIQFGAPYLYQHQGNCEHLMVFTDLRLLHPDDPQSITMYPHLVSETVNKRTLCRSCAMDSAKWVVYGSQLTPESPCFLCHNCFMTLHYDENGQRVCSFQAFKYREKVAPP</sequence>
<comment type="caution">
    <text evidence="11">The sequence shown here is derived from an EMBL/GenBank/DDBJ whole genome shotgun (WGS) entry which is preliminary data.</text>
</comment>
<keyword evidence="12" id="KW-1185">Reference proteome</keyword>
<accession>A0ABD0KHY2</accession>
<organism evidence="11 12">
    <name type="scientific">Batillaria attramentaria</name>
    <dbReference type="NCBI Taxonomy" id="370345"/>
    <lineage>
        <taxon>Eukaryota</taxon>
        <taxon>Metazoa</taxon>
        <taxon>Spiralia</taxon>
        <taxon>Lophotrochozoa</taxon>
        <taxon>Mollusca</taxon>
        <taxon>Gastropoda</taxon>
        <taxon>Caenogastropoda</taxon>
        <taxon>Sorbeoconcha</taxon>
        <taxon>Cerithioidea</taxon>
        <taxon>Batillariidae</taxon>
        <taxon>Batillaria</taxon>
    </lineage>
</organism>
<keyword evidence="5" id="KW-0238">DNA-binding</keyword>
<comment type="subcellular location">
    <subcellularLocation>
        <location evidence="1">Nucleus</location>
    </subcellularLocation>
</comment>
<comment type="function">
    <text evidence="8">Part of the SNAPc complex required for the transcription of both RNA polymerase II and III small-nuclear RNA genes. Binds to the proximal sequence element (PSE), a non-TATA-box basal promoter element common to these 2 types of genes. Recruits TBP and BRF2 to the U6 snRNA TATA box.</text>
</comment>
<comment type="similarity">
    <text evidence="2">Belongs to the SNAPC3/SRD2 family.</text>
</comment>
<evidence type="ECO:0000256" key="8">
    <source>
        <dbReference type="ARBA" id="ARBA00025193"/>
    </source>
</evidence>
<dbReference type="EMBL" id="JACVVK020000173">
    <property type="protein sequence ID" value="KAK7486806.1"/>
    <property type="molecule type" value="Genomic_DNA"/>
</dbReference>
<comment type="subunit">
    <text evidence="9">Part of the SNAPc complex composed of 5 subunits: SNAPC1, SNAPC2, SNAPC3, SNAPC4 and SNAPC5. SNAPC3 interacts with SNAPC1.</text>
</comment>
<evidence type="ECO:0000313" key="12">
    <source>
        <dbReference type="Proteomes" id="UP001519460"/>
    </source>
</evidence>
<dbReference type="PANTHER" id="PTHR13421:SF16">
    <property type="entry name" value="SNRNA-ACTIVATING PROTEIN COMPLEX SUBUNIT 3"/>
    <property type="match status" value="1"/>
</dbReference>
<dbReference type="Pfam" id="PF12251">
    <property type="entry name" value="SNAPC3"/>
    <property type="match status" value="1"/>
</dbReference>
<dbReference type="InterPro" id="IPR022042">
    <property type="entry name" value="snRNA-activating_su3"/>
</dbReference>
<evidence type="ECO:0000256" key="1">
    <source>
        <dbReference type="ARBA" id="ARBA00004123"/>
    </source>
</evidence>
<dbReference type="PANTHER" id="PTHR13421">
    <property type="entry name" value="SNRNA-ACTIVATING PROTEIN COMPLEX SUBUNIT 3"/>
    <property type="match status" value="1"/>
</dbReference>
<evidence type="ECO:0000313" key="11">
    <source>
        <dbReference type="EMBL" id="KAK7486806.1"/>
    </source>
</evidence>
<evidence type="ECO:0000256" key="7">
    <source>
        <dbReference type="ARBA" id="ARBA00023242"/>
    </source>
</evidence>
<name>A0ABD0KHY2_9CAEN</name>